<dbReference type="GeneID" id="92991741"/>
<dbReference type="GO" id="GO:0046933">
    <property type="term" value="F:proton-transporting ATP synthase activity, rotational mechanism"/>
    <property type="evidence" value="ECO:0007669"/>
    <property type="project" value="UniProtKB-UniRule"/>
</dbReference>
<comment type="subcellular location">
    <subcellularLocation>
        <location evidence="11 12">Cell membrane</location>
        <topology evidence="11 12">Multi-pass membrane protein</topology>
    </subcellularLocation>
    <subcellularLocation>
        <location evidence="1">Membrane</location>
        <topology evidence="1">Multi-pass membrane protein</topology>
    </subcellularLocation>
</comment>
<feature type="transmembrane region" description="Helical" evidence="11">
    <location>
        <begin position="87"/>
        <end position="111"/>
    </location>
</feature>
<evidence type="ECO:0000313" key="13">
    <source>
        <dbReference type="EMBL" id="OLY43306.1"/>
    </source>
</evidence>
<keyword evidence="4 11" id="KW-0138">CF(0)</keyword>
<comment type="similarity">
    <text evidence="2 11 12">Belongs to the ATPase A chain family.</text>
</comment>
<keyword evidence="9 11" id="KW-0472">Membrane</keyword>
<dbReference type="NCBIfam" id="TIGR01131">
    <property type="entry name" value="ATP_synt_6_or_A"/>
    <property type="match status" value="1"/>
</dbReference>
<keyword evidence="3 11" id="KW-0813">Transport</keyword>
<name>A0A1R0F8M2_9HYPH</name>
<dbReference type="PROSITE" id="PS00449">
    <property type="entry name" value="ATPASE_A"/>
    <property type="match status" value="1"/>
</dbReference>
<dbReference type="InterPro" id="IPR000568">
    <property type="entry name" value="ATP_synth_F0_asu"/>
</dbReference>
<dbReference type="InterPro" id="IPR045083">
    <property type="entry name" value="ATP_synth_F0_asu_bact/mt"/>
</dbReference>
<keyword evidence="7 11" id="KW-1133">Transmembrane helix</keyword>
<dbReference type="SUPFAM" id="SSF81336">
    <property type="entry name" value="F1F0 ATP synthase subunit A"/>
    <property type="match status" value="1"/>
</dbReference>
<evidence type="ECO:0000313" key="14">
    <source>
        <dbReference type="Proteomes" id="UP000187344"/>
    </source>
</evidence>
<keyword evidence="10 11" id="KW-0066">ATP synthesis</keyword>
<dbReference type="PRINTS" id="PR00123">
    <property type="entry name" value="ATPASEA"/>
</dbReference>
<dbReference type="GO" id="GO:0045259">
    <property type="term" value="C:proton-transporting ATP synthase complex"/>
    <property type="evidence" value="ECO:0007669"/>
    <property type="project" value="UniProtKB-KW"/>
</dbReference>
<dbReference type="EMBL" id="LXYT01000002">
    <property type="protein sequence ID" value="OLY43306.1"/>
    <property type="molecule type" value="Genomic_DNA"/>
</dbReference>
<reference evidence="13 14" key="1">
    <citation type="submission" date="2016-12" db="EMBL/GenBank/DDBJ databases">
        <title>Comparative genomics of Bartonella apis.</title>
        <authorList>
            <person name="Engel P."/>
        </authorList>
    </citation>
    <scope>NUCLEOTIDE SEQUENCE [LARGE SCALE GENOMIC DNA]</scope>
    <source>
        <strain evidence="13 14">PEB0149</strain>
    </source>
</reference>
<dbReference type="CDD" id="cd00310">
    <property type="entry name" value="ATP-synt_Fo_a_6"/>
    <property type="match status" value="1"/>
</dbReference>
<evidence type="ECO:0000256" key="9">
    <source>
        <dbReference type="ARBA" id="ARBA00023136"/>
    </source>
</evidence>
<evidence type="ECO:0000256" key="12">
    <source>
        <dbReference type="RuleBase" id="RU000483"/>
    </source>
</evidence>
<evidence type="ECO:0000256" key="3">
    <source>
        <dbReference type="ARBA" id="ARBA00022448"/>
    </source>
</evidence>
<comment type="caution">
    <text evidence="13">The sequence shown here is derived from an EMBL/GenBank/DDBJ whole genome shotgun (WGS) entry which is preliminary data.</text>
</comment>
<feature type="transmembrane region" description="Helical" evidence="11">
    <location>
        <begin position="32"/>
        <end position="51"/>
    </location>
</feature>
<dbReference type="InterPro" id="IPR035908">
    <property type="entry name" value="F0_ATP_A_sf"/>
</dbReference>
<dbReference type="OrthoDB" id="9809130at2"/>
<dbReference type="InterPro" id="IPR023011">
    <property type="entry name" value="ATP_synth_F0_asu_AS"/>
</dbReference>
<gene>
    <name evidence="11" type="primary">atpB</name>
    <name evidence="13" type="ORF">PEB0149_007310</name>
</gene>
<organism evidence="13 14">
    <name type="scientific">Bartonella apis</name>
    <dbReference type="NCBI Taxonomy" id="1686310"/>
    <lineage>
        <taxon>Bacteria</taxon>
        <taxon>Pseudomonadati</taxon>
        <taxon>Pseudomonadota</taxon>
        <taxon>Alphaproteobacteria</taxon>
        <taxon>Hyphomicrobiales</taxon>
        <taxon>Bartonellaceae</taxon>
        <taxon>Bartonella</taxon>
    </lineage>
</organism>
<dbReference type="NCBIfam" id="NF004482">
    <property type="entry name" value="PRK05815.2-4"/>
    <property type="match status" value="1"/>
</dbReference>
<evidence type="ECO:0000256" key="2">
    <source>
        <dbReference type="ARBA" id="ARBA00006810"/>
    </source>
</evidence>
<proteinExistence type="inferred from homology"/>
<evidence type="ECO:0000256" key="4">
    <source>
        <dbReference type="ARBA" id="ARBA00022547"/>
    </source>
</evidence>
<accession>A0A1R0F8M2</accession>
<keyword evidence="5 11" id="KW-0812">Transmembrane</keyword>
<keyword evidence="6 11" id="KW-0375">Hydrogen ion transport</keyword>
<evidence type="ECO:0000256" key="7">
    <source>
        <dbReference type="ARBA" id="ARBA00022989"/>
    </source>
</evidence>
<sequence length="252" mass="27284">MSASGPDPIHQFQMSKLINISVGNMDLSFTNVSLFMAITVVFSSLFLFASSSSRGIIPTRMQSISEITYEFVANMLRGSAGAQGMRFFPLVFSIFVFVLVANFLGLFPYFYTVTSQIAITFALAMLVIFTVVIYGFIKNGFGFLRLFVPSGVPVIILPLVTIIEVISFLSRPISLSVRLFANMLAGHITLKVFAGFVVSMISLGAAGIGGSILPLIMTVAVTALEVLVAFLQAYVFTILTCMYLADAVHPGH</sequence>
<keyword evidence="8 11" id="KW-0406">Ion transport</keyword>
<comment type="function">
    <text evidence="11 12">Key component of the proton channel; it plays a direct role in the translocation of protons across the membrane.</text>
</comment>
<evidence type="ECO:0000256" key="6">
    <source>
        <dbReference type="ARBA" id="ARBA00022781"/>
    </source>
</evidence>
<dbReference type="FunFam" id="1.20.120.220:FF:000003">
    <property type="entry name" value="ATP synthase subunit a"/>
    <property type="match status" value="1"/>
</dbReference>
<dbReference type="AlphaFoldDB" id="A0A1R0F8M2"/>
<keyword evidence="11" id="KW-1003">Cell membrane</keyword>
<feature type="transmembrane region" description="Helical" evidence="11">
    <location>
        <begin position="215"/>
        <end position="245"/>
    </location>
</feature>
<dbReference type="PANTHER" id="PTHR11410:SF0">
    <property type="entry name" value="ATP SYNTHASE SUBUNIT A"/>
    <property type="match status" value="1"/>
</dbReference>
<evidence type="ECO:0000256" key="8">
    <source>
        <dbReference type="ARBA" id="ARBA00023065"/>
    </source>
</evidence>
<dbReference type="Proteomes" id="UP000187344">
    <property type="component" value="Unassembled WGS sequence"/>
</dbReference>
<evidence type="ECO:0000256" key="10">
    <source>
        <dbReference type="ARBA" id="ARBA00023310"/>
    </source>
</evidence>
<evidence type="ECO:0000256" key="11">
    <source>
        <dbReference type="HAMAP-Rule" id="MF_01393"/>
    </source>
</evidence>
<protein>
    <recommendedName>
        <fullName evidence="11 12">ATP synthase subunit a</fullName>
    </recommendedName>
    <alternativeName>
        <fullName evidence="11">ATP synthase F0 sector subunit a</fullName>
    </alternativeName>
    <alternativeName>
        <fullName evidence="11">F-ATPase subunit 6</fullName>
    </alternativeName>
</protein>
<feature type="transmembrane region" description="Helical" evidence="11">
    <location>
        <begin position="188"/>
        <end position="208"/>
    </location>
</feature>
<dbReference type="Gene3D" id="1.20.120.220">
    <property type="entry name" value="ATP synthase, F0 complex, subunit A"/>
    <property type="match status" value="1"/>
</dbReference>
<dbReference type="RefSeq" id="WP_075870188.1">
    <property type="nucleotide sequence ID" value="NZ_CALYQA010000001.1"/>
</dbReference>
<keyword evidence="14" id="KW-1185">Reference proteome</keyword>
<dbReference type="PANTHER" id="PTHR11410">
    <property type="entry name" value="ATP SYNTHASE SUBUNIT A"/>
    <property type="match status" value="1"/>
</dbReference>
<evidence type="ECO:0000256" key="1">
    <source>
        <dbReference type="ARBA" id="ARBA00004141"/>
    </source>
</evidence>
<feature type="transmembrane region" description="Helical" evidence="11">
    <location>
        <begin position="117"/>
        <end position="137"/>
    </location>
</feature>
<dbReference type="GO" id="GO:0005886">
    <property type="term" value="C:plasma membrane"/>
    <property type="evidence" value="ECO:0007669"/>
    <property type="project" value="UniProtKB-SubCell"/>
</dbReference>
<feature type="transmembrane region" description="Helical" evidence="11">
    <location>
        <begin position="144"/>
        <end position="168"/>
    </location>
</feature>
<evidence type="ECO:0000256" key="5">
    <source>
        <dbReference type="ARBA" id="ARBA00022692"/>
    </source>
</evidence>
<dbReference type="HAMAP" id="MF_01393">
    <property type="entry name" value="ATP_synth_a_bact"/>
    <property type="match status" value="1"/>
</dbReference>
<dbReference type="Pfam" id="PF00119">
    <property type="entry name" value="ATP-synt_A"/>
    <property type="match status" value="1"/>
</dbReference>